<dbReference type="PROSITE" id="PS50048">
    <property type="entry name" value="ZN2_CY6_FUNGAL_2"/>
    <property type="match status" value="1"/>
</dbReference>
<keyword evidence="7" id="KW-1185">Reference proteome</keyword>
<reference evidence="6 7" key="1">
    <citation type="submission" date="2018-05" db="EMBL/GenBank/DDBJ databases">
        <title>Genome sequencing and assembly of the regulated plant pathogen Lachnellula willkommii and related sister species for the development of diagnostic species identification markers.</title>
        <authorList>
            <person name="Giroux E."/>
            <person name="Bilodeau G."/>
        </authorList>
    </citation>
    <scope>NUCLEOTIDE SEQUENCE [LARGE SCALE GENOMIC DNA]</scope>
    <source>
        <strain evidence="6 7">CBS 268.59</strain>
    </source>
</reference>
<proteinExistence type="predicted"/>
<dbReference type="AlphaFoldDB" id="A0A8T9CG77"/>
<dbReference type="InterPro" id="IPR001138">
    <property type="entry name" value="Zn2Cys6_DnaBD"/>
</dbReference>
<dbReference type="SUPFAM" id="SSF57701">
    <property type="entry name" value="Zn2/Cys6 DNA-binding domain"/>
    <property type="match status" value="1"/>
</dbReference>
<dbReference type="GO" id="GO:0000981">
    <property type="term" value="F:DNA-binding transcription factor activity, RNA polymerase II-specific"/>
    <property type="evidence" value="ECO:0007669"/>
    <property type="project" value="InterPro"/>
</dbReference>
<feature type="domain" description="Zn(2)-C6 fungal-type" evidence="5">
    <location>
        <begin position="26"/>
        <end position="55"/>
    </location>
</feature>
<evidence type="ECO:0000259" key="5">
    <source>
        <dbReference type="PROSITE" id="PS50048"/>
    </source>
</evidence>
<evidence type="ECO:0000313" key="7">
    <source>
        <dbReference type="Proteomes" id="UP000469558"/>
    </source>
</evidence>
<keyword evidence="2" id="KW-0479">Metal-binding</keyword>
<dbReference type="Proteomes" id="UP000469558">
    <property type="component" value="Unassembled WGS sequence"/>
</dbReference>
<dbReference type="OrthoDB" id="2269373at2759"/>
<organism evidence="6 7">
    <name type="scientific">Lachnellula suecica</name>
    <dbReference type="NCBI Taxonomy" id="602035"/>
    <lineage>
        <taxon>Eukaryota</taxon>
        <taxon>Fungi</taxon>
        <taxon>Dikarya</taxon>
        <taxon>Ascomycota</taxon>
        <taxon>Pezizomycotina</taxon>
        <taxon>Leotiomycetes</taxon>
        <taxon>Helotiales</taxon>
        <taxon>Lachnaceae</taxon>
        <taxon>Lachnellula</taxon>
    </lineage>
</organism>
<dbReference type="Pfam" id="PF04082">
    <property type="entry name" value="Fungal_trans"/>
    <property type="match status" value="1"/>
</dbReference>
<evidence type="ECO:0000256" key="1">
    <source>
        <dbReference type="ARBA" id="ARBA00004123"/>
    </source>
</evidence>
<sequence length="722" mass="82068">MQEATPSQTSDSPGPAPAIKITRGHSCVLCQQRKVKCDRQKPCSNCVKTRVECVASTPSLPRRKRRKVGGIDDAARLRKATHLLKTHNIKFDDDDILQEADEGPAESTPDHSDFKLLSLNTPRAKNIERGALYSDNGNSHYIENPLWEGINKDDFQYPKDALQGSSDDDANDGPLYPSAENLLMGNAAGSKIITSLHPSPVHIFQLWQTFLGNVNPLVKIFHAPTVQQTILDACGNLQNISRPTEALMFSIYFLAITSLNNADCQNLFGESRQALVAKYCHATQQALMNAKFLRSMNLLTLDALTIYILGVRRIYDPHSIWVLTGVAVRIAQRLGLHRDGSKYKISPFDAEMRRRTWWQIIFLDGHASKLAGAGFPAWHTQFDAKVPLNISDSDLSPAMKDPPTEKEGATEMIFCSLRYDVAEAIRNTGKTMRNNETEWDAAKGPQHLQEKDRAIDDLEAQFQQKYGRYCDTSIPLHLLVLHVIKSVICTMRIMAHHPRQYLDKGVSMPQSEKDYLFVECLQELEIDGLGHTVKAVEGFRWHIQDHFQMDCFIIVLSELRHRIVGDLVERAWQQVAIAYEYRPEMITDSKNALYFAVGNLTLKAWRKREESGILNQGPYEMSTPQYITMLHAQRNQAEPQQQPARFPSQESYVRSNRMPEYSNDPASRNNAYQNVTDQWPTTNTFNMSMPDITPKDWEYWRTLMDGDLPAYTGNDNEMGYNW</sequence>
<keyword evidence="3" id="KW-0539">Nucleus</keyword>
<name>A0A8T9CG77_9HELO</name>
<dbReference type="PANTHER" id="PTHR31001">
    <property type="entry name" value="UNCHARACTERIZED TRANSCRIPTIONAL REGULATORY PROTEIN"/>
    <property type="match status" value="1"/>
</dbReference>
<dbReference type="EMBL" id="QGMK01000245">
    <property type="protein sequence ID" value="TVY83010.1"/>
    <property type="molecule type" value="Genomic_DNA"/>
</dbReference>
<evidence type="ECO:0000256" key="2">
    <source>
        <dbReference type="ARBA" id="ARBA00022723"/>
    </source>
</evidence>
<dbReference type="Pfam" id="PF00172">
    <property type="entry name" value="Zn_clus"/>
    <property type="match status" value="1"/>
</dbReference>
<dbReference type="InterPro" id="IPR050613">
    <property type="entry name" value="Sec_Metabolite_Reg"/>
</dbReference>
<feature type="compositionally biased region" description="Polar residues" evidence="4">
    <location>
        <begin position="636"/>
        <end position="654"/>
    </location>
</feature>
<dbReference type="GO" id="GO:0003677">
    <property type="term" value="F:DNA binding"/>
    <property type="evidence" value="ECO:0007669"/>
    <property type="project" value="InterPro"/>
</dbReference>
<dbReference type="PANTHER" id="PTHR31001:SF85">
    <property type="entry name" value="ZN(II)2CYS6 TRANSCRIPTION FACTOR (EUROFUNG)"/>
    <property type="match status" value="1"/>
</dbReference>
<evidence type="ECO:0000256" key="3">
    <source>
        <dbReference type="ARBA" id="ARBA00023242"/>
    </source>
</evidence>
<dbReference type="GO" id="GO:0006351">
    <property type="term" value="P:DNA-templated transcription"/>
    <property type="evidence" value="ECO:0007669"/>
    <property type="project" value="InterPro"/>
</dbReference>
<dbReference type="GO" id="GO:0005634">
    <property type="term" value="C:nucleus"/>
    <property type="evidence" value="ECO:0007669"/>
    <property type="project" value="UniProtKB-SubCell"/>
</dbReference>
<accession>A0A8T9CG77</accession>
<comment type="caution">
    <text evidence="6">The sequence shown here is derived from an EMBL/GenBank/DDBJ whole genome shotgun (WGS) entry which is preliminary data.</text>
</comment>
<protein>
    <submittedName>
        <fullName evidence="6">Aurofusarin cluster transcription factor aurR2</fullName>
    </submittedName>
</protein>
<gene>
    <name evidence="6" type="primary">aurR2_1</name>
    <name evidence="6" type="ORF">LSUE1_G003497</name>
</gene>
<dbReference type="GO" id="GO:0008270">
    <property type="term" value="F:zinc ion binding"/>
    <property type="evidence" value="ECO:0007669"/>
    <property type="project" value="InterPro"/>
</dbReference>
<feature type="region of interest" description="Disordered" evidence="4">
    <location>
        <begin position="636"/>
        <end position="670"/>
    </location>
</feature>
<dbReference type="Gene3D" id="4.10.240.10">
    <property type="entry name" value="Zn(2)-C6 fungal-type DNA-binding domain"/>
    <property type="match status" value="1"/>
</dbReference>
<evidence type="ECO:0000256" key="4">
    <source>
        <dbReference type="SAM" id="MobiDB-lite"/>
    </source>
</evidence>
<dbReference type="CDD" id="cd00067">
    <property type="entry name" value="GAL4"/>
    <property type="match status" value="1"/>
</dbReference>
<dbReference type="CDD" id="cd12148">
    <property type="entry name" value="fungal_TF_MHR"/>
    <property type="match status" value="1"/>
</dbReference>
<dbReference type="SMART" id="SM00906">
    <property type="entry name" value="Fungal_trans"/>
    <property type="match status" value="1"/>
</dbReference>
<evidence type="ECO:0000313" key="6">
    <source>
        <dbReference type="EMBL" id="TVY83010.1"/>
    </source>
</evidence>
<dbReference type="InterPro" id="IPR036864">
    <property type="entry name" value="Zn2-C6_fun-type_DNA-bd_sf"/>
</dbReference>
<comment type="subcellular location">
    <subcellularLocation>
        <location evidence="1">Nucleus</location>
    </subcellularLocation>
</comment>
<dbReference type="InterPro" id="IPR007219">
    <property type="entry name" value="XnlR_reg_dom"/>
</dbReference>
<dbReference type="SMART" id="SM00066">
    <property type="entry name" value="GAL4"/>
    <property type="match status" value="1"/>
</dbReference>